<keyword evidence="2" id="KW-1185">Reference proteome</keyword>
<gene>
    <name evidence="1" type="ORF">DDR56_08585</name>
</gene>
<accession>A0ABX2BBE1</accession>
<proteinExistence type="predicted"/>
<organism evidence="1 2">
    <name type="scientific">Vreelandella venusta</name>
    <dbReference type="NCBI Taxonomy" id="44935"/>
    <lineage>
        <taxon>Bacteria</taxon>
        <taxon>Pseudomonadati</taxon>
        <taxon>Pseudomonadota</taxon>
        <taxon>Gammaproteobacteria</taxon>
        <taxon>Oceanospirillales</taxon>
        <taxon>Halomonadaceae</taxon>
        <taxon>Vreelandella</taxon>
    </lineage>
</organism>
<evidence type="ECO:0000313" key="2">
    <source>
        <dbReference type="Proteomes" id="UP001318401"/>
    </source>
</evidence>
<dbReference type="RefSeq" id="WP_171880204.1">
    <property type="nucleotide sequence ID" value="NZ_QDKN01000003.1"/>
</dbReference>
<protein>
    <submittedName>
        <fullName evidence="1">Uncharacterized protein</fullName>
    </submittedName>
</protein>
<name>A0ABX2BBE1_9GAMM</name>
<reference evidence="1 2" key="1">
    <citation type="submission" date="2018-04" db="EMBL/GenBank/DDBJ databases">
        <authorList>
            <person name="Li G."/>
            <person name="Du W."/>
            <person name="Bai Y."/>
        </authorList>
    </citation>
    <scope>NUCLEOTIDE SEQUENCE [LARGE SCALE GENOMIC DNA]</scope>
    <source>
        <strain evidence="1 2">YYYZ-3</strain>
    </source>
</reference>
<dbReference type="Proteomes" id="UP001318401">
    <property type="component" value="Unassembled WGS sequence"/>
</dbReference>
<evidence type="ECO:0000313" key="1">
    <source>
        <dbReference type="EMBL" id="NPT30621.1"/>
    </source>
</evidence>
<dbReference type="EMBL" id="QDKN01000003">
    <property type="protein sequence ID" value="NPT30621.1"/>
    <property type="molecule type" value="Genomic_DNA"/>
</dbReference>
<comment type="caution">
    <text evidence="1">The sequence shown here is derived from an EMBL/GenBank/DDBJ whole genome shotgun (WGS) entry which is preliminary data.</text>
</comment>
<sequence length="92" mass="10853">MKLDDIDFCLLRHMWDAKCKNFIRTDERPCFRAVYFTPDDKMRRVRRLVQEELMKGEIGTLQNGQPNFQGITVTDKGETAWSKRIVTNGERS</sequence>